<gene>
    <name evidence="1" type="ORF">NTJ_02652</name>
</gene>
<protein>
    <submittedName>
        <fullName evidence="1">Uncharacterized protein</fullName>
    </submittedName>
</protein>
<name>A0ABN7AC20_9HEMI</name>
<keyword evidence="2" id="KW-1185">Reference proteome</keyword>
<dbReference type="Proteomes" id="UP001307889">
    <property type="component" value="Chromosome 2"/>
</dbReference>
<dbReference type="EMBL" id="AP028910">
    <property type="protein sequence ID" value="BES89845.1"/>
    <property type="molecule type" value="Genomic_DNA"/>
</dbReference>
<proteinExistence type="predicted"/>
<reference evidence="1 2" key="1">
    <citation type="submission" date="2023-09" db="EMBL/GenBank/DDBJ databases">
        <title>Nesidiocoris tenuis whole genome shotgun sequence.</title>
        <authorList>
            <person name="Shibata T."/>
            <person name="Shimoda M."/>
            <person name="Kobayashi T."/>
            <person name="Uehara T."/>
        </authorList>
    </citation>
    <scope>NUCLEOTIDE SEQUENCE [LARGE SCALE GENOMIC DNA]</scope>
    <source>
        <strain evidence="1 2">Japan</strain>
    </source>
</reference>
<sequence length="98" mass="10569">MDEPSGQGQSGSAFAMDAMVKTSSPTAVMLAYSWRTQDATGKRTRQISNRINWNWTTVNKKKCCGGAAAAPPGTSRWRRIIRRTGVDHRGSDLGVVGG</sequence>
<accession>A0ABN7AC20</accession>
<evidence type="ECO:0000313" key="1">
    <source>
        <dbReference type="EMBL" id="BES89845.1"/>
    </source>
</evidence>
<evidence type="ECO:0000313" key="2">
    <source>
        <dbReference type="Proteomes" id="UP001307889"/>
    </source>
</evidence>
<organism evidence="1 2">
    <name type="scientific">Nesidiocoris tenuis</name>
    <dbReference type="NCBI Taxonomy" id="355587"/>
    <lineage>
        <taxon>Eukaryota</taxon>
        <taxon>Metazoa</taxon>
        <taxon>Ecdysozoa</taxon>
        <taxon>Arthropoda</taxon>
        <taxon>Hexapoda</taxon>
        <taxon>Insecta</taxon>
        <taxon>Pterygota</taxon>
        <taxon>Neoptera</taxon>
        <taxon>Paraneoptera</taxon>
        <taxon>Hemiptera</taxon>
        <taxon>Heteroptera</taxon>
        <taxon>Panheteroptera</taxon>
        <taxon>Cimicomorpha</taxon>
        <taxon>Miridae</taxon>
        <taxon>Dicyphina</taxon>
        <taxon>Nesidiocoris</taxon>
    </lineage>
</organism>